<dbReference type="Proteomes" id="UP000035017">
    <property type="component" value="Unassembled WGS sequence"/>
</dbReference>
<dbReference type="SUPFAM" id="SSF46689">
    <property type="entry name" value="Homeodomain-like"/>
    <property type="match status" value="1"/>
</dbReference>
<protein>
    <submittedName>
        <fullName evidence="2">Transposase</fullName>
    </submittedName>
</protein>
<evidence type="ECO:0000256" key="1">
    <source>
        <dbReference type="SAM" id="MobiDB-lite"/>
    </source>
</evidence>
<gene>
    <name evidence="2" type="ORF">RU07_22345</name>
</gene>
<feature type="region of interest" description="Disordered" evidence="1">
    <location>
        <begin position="90"/>
        <end position="111"/>
    </location>
</feature>
<dbReference type="EMBL" id="JXQV01000041">
    <property type="protein sequence ID" value="KIP98295.1"/>
    <property type="molecule type" value="Genomic_DNA"/>
</dbReference>
<name>A0A0D0KG41_AGRTU</name>
<organism evidence="2 3">
    <name type="scientific">Agrobacterium tumefaciens</name>
    <dbReference type="NCBI Taxonomy" id="358"/>
    <lineage>
        <taxon>Bacteria</taxon>
        <taxon>Pseudomonadati</taxon>
        <taxon>Pseudomonadota</taxon>
        <taxon>Alphaproteobacteria</taxon>
        <taxon>Hyphomicrobiales</taxon>
        <taxon>Rhizobiaceae</taxon>
        <taxon>Rhizobium/Agrobacterium group</taxon>
        <taxon>Agrobacterium</taxon>
        <taxon>Agrobacterium tumefaciens complex</taxon>
    </lineage>
</organism>
<evidence type="ECO:0000313" key="3">
    <source>
        <dbReference type="Proteomes" id="UP000035017"/>
    </source>
</evidence>
<dbReference type="AlphaFoldDB" id="A0A0D0KG41"/>
<comment type="caution">
    <text evidence="2">The sequence shown here is derived from an EMBL/GenBank/DDBJ whole genome shotgun (WGS) entry which is preliminary data.</text>
</comment>
<feature type="region of interest" description="Disordered" evidence="1">
    <location>
        <begin position="1"/>
        <end position="20"/>
    </location>
</feature>
<dbReference type="GO" id="GO:0006313">
    <property type="term" value="P:DNA transposition"/>
    <property type="evidence" value="ECO:0007669"/>
    <property type="project" value="InterPro"/>
</dbReference>
<dbReference type="NCBIfam" id="NF047595">
    <property type="entry name" value="IS66_ISRel24_TnpA"/>
    <property type="match status" value="1"/>
</dbReference>
<proteinExistence type="predicted"/>
<dbReference type="OrthoDB" id="7503672at2"/>
<dbReference type="Pfam" id="PF01527">
    <property type="entry name" value="HTH_Tnp_1"/>
    <property type="match status" value="1"/>
</dbReference>
<evidence type="ECO:0000313" key="2">
    <source>
        <dbReference type="EMBL" id="KIP98295.1"/>
    </source>
</evidence>
<dbReference type="InterPro" id="IPR002514">
    <property type="entry name" value="Transposase_8"/>
</dbReference>
<reference evidence="2 3" key="1">
    <citation type="submission" date="2014-12" db="EMBL/GenBank/DDBJ databases">
        <title>16Stimator: statistical estimation of ribosomal gene copy numbers from draft genome assemblies.</title>
        <authorList>
            <person name="Perisin M.A."/>
            <person name="Vetter M."/>
            <person name="Gilbert J.A."/>
            <person name="Bergelson J."/>
        </authorList>
    </citation>
    <scope>NUCLEOTIDE SEQUENCE [LARGE SCALE GENOMIC DNA]</scope>
    <source>
        <strain evidence="2 3">MEJ076</strain>
    </source>
</reference>
<dbReference type="GO" id="GO:0003677">
    <property type="term" value="F:DNA binding"/>
    <property type="evidence" value="ECO:0007669"/>
    <property type="project" value="InterPro"/>
</dbReference>
<dbReference type="GO" id="GO:0004803">
    <property type="term" value="F:transposase activity"/>
    <property type="evidence" value="ECO:0007669"/>
    <property type="project" value="InterPro"/>
</dbReference>
<accession>A0A0D0KG41</accession>
<dbReference type="InterPro" id="IPR009057">
    <property type="entry name" value="Homeodomain-like_sf"/>
</dbReference>
<sequence length="143" mass="15704">MDKDTLKFPSSKQDRDRRRRYDPAWKQRLVEACSEPGVSVSRLALQHGVNANLVRKWIKNARHVSVSSTSAFVPVQITAASGKFDIEMPNAGNEEPARRVHGTRSPSKVSASLPNGVMLSLECDDVDALTTIIGALAHVQAKR</sequence>